<evidence type="ECO:0000313" key="1">
    <source>
        <dbReference type="EMBL" id="PIA35095.1"/>
    </source>
</evidence>
<keyword evidence="2" id="KW-1185">Reference proteome</keyword>
<name>A0A2G5CUZ1_AQUCA</name>
<sequence length="70" mass="8030">MELEYPNRSISVIYLSQGRNTFTKCMEIVRTDWTTSQTVGPCTVSVQLHCNPNCHTTMFCQHHTSTHLTI</sequence>
<gene>
    <name evidence="1" type="ORF">AQUCO_03600036v1</name>
</gene>
<dbReference type="InParanoid" id="A0A2G5CUZ1"/>
<organism evidence="1 2">
    <name type="scientific">Aquilegia coerulea</name>
    <name type="common">Rocky mountain columbine</name>
    <dbReference type="NCBI Taxonomy" id="218851"/>
    <lineage>
        <taxon>Eukaryota</taxon>
        <taxon>Viridiplantae</taxon>
        <taxon>Streptophyta</taxon>
        <taxon>Embryophyta</taxon>
        <taxon>Tracheophyta</taxon>
        <taxon>Spermatophyta</taxon>
        <taxon>Magnoliopsida</taxon>
        <taxon>Ranunculales</taxon>
        <taxon>Ranunculaceae</taxon>
        <taxon>Thalictroideae</taxon>
        <taxon>Aquilegia</taxon>
    </lineage>
</organism>
<dbReference type="Proteomes" id="UP000230069">
    <property type="component" value="Unassembled WGS sequence"/>
</dbReference>
<evidence type="ECO:0000313" key="2">
    <source>
        <dbReference type="Proteomes" id="UP000230069"/>
    </source>
</evidence>
<reference evidence="1 2" key="1">
    <citation type="submission" date="2017-09" db="EMBL/GenBank/DDBJ databases">
        <title>WGS assembly of Aquilegia coerulea Goldsmith.</title>
        <authorList>
            <person name="Hodges S."/>
            <person name="Kramer E."/>
            <person name="Nordborg M."/>
            <person name="Tomkins J."/>
            <person name="Borevitz J."/>
            <person name="Derieg N."/>
            <person name="Yan J."/>
            <person name="Mihaltcheva S."/>
            <person name="Hayes R.D."/>
            <person name="Rokhsar D."/>
        </authorList>
    </citation>
    <scope>NUCLEOTIDE SEQUENCE [LARGE SCALE GENOMIC DNA]</scope>
    <source>
        <strain evidence="2">cv. Goldsmith</strain>
    </source>
</reference>
<protein>
    <submittedName>
        <fullName evidence="1">Uncharacterized protein</fullName>
    </submittedName>
</protein>
<proteinExistence type="predicted"/>
<accession>A0A2G5CUZ1</accession>
<dbReference type="EMBL" id="KZ305053">
    <property type="protein sequence ID" value="PIA35095.1"/>
    <property type="molecule type" value="Genomic_DNA"/>
</dbReference>
<dbReference type="AlphaFoldDB" id="A0A2G5CUZ1"/>